<comment type="caution">
    <text evidence="1">The sequence shown here is derived from an EMBL/GenBank/DDBJ whole genome shotgun (WGS) entry which is preliminary data.</text>
</comment>
<dbReference type="EMBL" id="AWUE01022667">
    <property type="protein sequence ID" value="OMO56914.1"/>
    <property type="molecule type" value="Genomic_DNA"/>
</dbReference>
<reference evidence="2" key="1">
    <citation type="submission" date="2013-09" db="EMBL/GenBank/DDBJ databases">
        <title>Corchorus olitorius genome sequencing.</title>
        <authorList>
            <person name="Alam M."/>
            <person name="Haque M.S."/>
            <person name="Islam M.S."/>
            <person name="Emdad E.M."/>
            <person name="Islam M.M."/>
            <person name="Ahmed B."/>
            <person name="Halim A."/>
            <person name="Hossen Q.M.M."/>
            <person name="Hossain M.Z."/>
            <person name="Ahmed R."/>
            <person name="Khan M.M."/>
            <person name="Islam R."/>
            <person name="Rashid M.M."/>
            <person name="Khan S.A."/>
            <person name="Rahman M.S."/>
            <person name="Alam M."/>
            <person name="Yahiya A.S."/>
            <person name="Khan M.S."/>
            <person name="Azam M.S."/>
            <person name="Haque T."/>
            <person name="Lashkar M.Z.H."/>
            <person name="Akhand A.I."/>
            <person name="Morshed G."/>
            <person name="Roy S."/>
            <person name="Uddin K.S."/>
            <person name="Rabeya T."/>
            <person name="Hossain A.S."/>
            <person name="Chowdhury A."/>
            <person name="Snigdha A.R."/>
            <person name="Mortoza M.S."/>
            <person name="Matin S.A."/>
            <person name="Hoque S.M.E."/>
            <person name="Islam M.K."/>
            <person name="Roy D.K."/>
            <person name="Haider R."/>
            <person name="Moosa M.M."/>
            <person name="Elias S.M."/>
            <person name="Hasan A.M."/>
            <person name="Jahan S."/>
            <person name="Shafiuddin M."/>
            <person name="Mahmood N."/>
            <person name="Shommy N.S."/>
        </authorList>
    </citation>
    <scope>NUCLEOTIDE SEQUENCE [LARGE SCALE GENOMIC DNA]</scope>
    <source>
        <strain evidence="2">cv. O-4</strain>
    </source>
</reference>
<keyword evidence="2" id="KW-1185">Reference proteome</keyword>
<dbReference type="Proteomes" id="UP000187203">
    <property type="component" value="Unassembled WGS sequence"/>
</dbReference>
<evidence type="ECO:0000313" key="2">
    <source>
        <dbReference type="Proteomes" id="UP000187203"/>
    </source>
</evidence>
<name>A0A1R3GFQ6_9ROSI</name>
<organism evidence="1 2">
    <name type="scientific">Corchorus olitorius</name>
    <dbReference type="NCBI Taxonomy" id="93759"/>
    <lineage>
        <taxon>Eukaryota</taxon>
        <taxon>Viridiplantae</taxon>
        <taxon>Streptophyta</taxon>
        <taxon>Embryophyta</taxon>
        <taxon>Tracheophyta</taxon>
        <taxon>Spermatophyta</taxon>
        <taxon>Magnoliopsida</taxon>
        <taxon>eudicotyledons</taxon>
        <taxon>Gunneridae</taxon>
        <taxon>Pentapetalae</taxon>
        <taxon>rosids</taxon>
        <taxon>malvids</taxon>
        <taxon>Malvales</taxon>
        <taxon>Malvaceae</taxon>
        <taxon>Grewioideae</taxon>
        <taxon>Apeibeae</taxon>
        <taxon>Corchorus</taxon>
    </lineage>
</organism>
<sequence>MRRWPELTKTQPRNEDAHRRLMLRRRLEGEGLDTVRVQEEEKRAIGGLMVIGKLDTVVGQERRAARGRRSEVGDGARVSGIYTKPNNPTRLSLKPTRSAKLHSNWVRAS</sequence>
<proteinExistence type="predicted"/>
<gene>
    <name evidence="1" type="ORF">COLO4_35529</name>
</gene>
<protein>
    <submittedName>
        <fullName evidence="1">Uncharacterized protein</fullName>
    </submittedName>
</protein>
<evidence type="ECO:0000313" key="1">
    <source>
        <dbReference type="EMBL" id="OMO56914.1"/>
    </source>
</evidence>
<accession>A0A1R3GFQ6</accession>
<dbReference type="AlphaFoldDB" id="A0A1R3GFQ6"/>